<evidence type="ECO:0000313" key="1">
    <source>
        <dbReference type="EMBL" id="GAA1229974.1"/>
    </source>
</evidence>
<dbReference type="Gene3D" id="2.130.10.10">
    <property type="entry name" value="YVTN repeat-like/Quinoprotein amine dehydrogenase"/>
    <property type="match status" value="1"/>
</dbReference>
<organism evidence="1 2">
    <name type="scientific">Prauserella halophila</name>
    <dbReference type="NCBI Taxonomy" id="185641"/>
    <lineage>
        <taxon>Bacteria</taxon>
        <taxon>Bacillati</taxon>
        <taxon>Actinomycetota</taxon>
        <taxon>Actinomycetes</taxon>
        <taxon>Pseudonocardiales</taxon>
        <taxon>Pseudonocardiaceae</taxon>
        <taxon>Prauserella</taxon>
    </lineage>
</organism>
<reference evidence="1 2" key="1">
    <citation type="journal article" date="2019" name="Int. J. Syst. Evol. Microbiol.">
        <title>The Global Catalogue of Microorganisms (GCM) 10K type strain sequencing project: providing services to taxonomists for standard genome sequencing and annotation.</title>
        <authorList>
            <consortium name="The Broad Institute Genomics Platform"/>
            <consortium name="The Broad Institute Genome Sequencing Center for Infectious Disease"/>
            <person name="Wu L."/>
            <person name="Ma J."/>
        </authorList>
    </citation>
    <scope>NUCLEOTIDE SEQUENCE [LARGE SCALE GENOMIC DNA]</scope>
    <source>
        <strain evidence="1 2">JCM 13023</strain>
    </source>
</reference>
<dbReference type="InterPro" id="IPR015943">
    <property type="entry name" value="WD40/YVTN_repeat-like_dom_sf"/>
</dbReference>
<evidence type="ECO:0000313" key="2">
    <source>
        <dbReference type="Proteomes" id="UP001500653"/>
    </source>
</evidence>
<sequence length="398" mass="40850">MTPHVTTPAIRSRAATAFTTVLCGLAVTACGGNAEPAGQPDSSAVPHGHVDGAEEAAEPQLRLVLADADGRGVHVLDLLTEDVTELPGDGRVTGAVTDGRFAFLAGQGRTRVVDSGGWAVAHGDHHHYYRTRAGRVGTLDGTVTGAWSDSEVTALARDDGTTVLLDREKLDAGEVGERETVDGVAVPYEQHLVVAGRDGITVRERDGGQVADLGAACREPEDAAVTNRGVVFGCAGGAVLVDAGDGADGGFVGEEMPYPDGGPRAGAFRQRPGSGTLGAVAGRDGAWSLDTGEGRWTRAESGPAAAVTATGADGPLLVLTRDGVLHAYDAGTGEETATATLLDGDVPDGVTIAADTERAYVNDPAASTVHEIDYHDELRVARTFDVGVTPSRFVETGR</sequence>
<keyword evidence="1" id="KW-0449">Lipoprotein</keyword>
<dbReference type="SUPFAM" id="SSF50998">
    <property type="entry name" value="Quinoprotein alcohol dehydrogenase-like"/>
    <property type="match status" value="1"/>
</dbReference>
<keyword evidence="2" id="KW-1185">Reference proteome</keyword>
<comment type="caution">
    <text evidence="1">The sequence shown here is derived from an EMBL/GenBank/DDBJ whole genome shotgun (WGS) entry which is preliminary data.</text>
</comment>
<accession>A0ABN1W0L2</accession>
<name>A0ABN1W0L2_9PSEU</name>
<proteinExistence type="predicted"/>
<gene>
    <name evidence="1" type="ORF">GCM10009676_10800</name>
</gene>
<dbReference type="EMBL" id="BAAALN010000004">
    <property type="protein sequence ID" value="GAA1229974.1"/>
    <property type="molecule type" value="Genomic_DNA"/>
</dbReference>
<protein>
    <submittedName>
        <fullName evidence="1">Lipoprotein</fullName>
    </submittedName>
</protein>
<dbReference type="Proteomes" id="UP001500653">
    <property type="component" value="Unassembled WGS sequence"/>
</dbReference>
<dbReference type="InterPro" id="IPR011047">
    <property type="entry name" value="Quinoprotein_ADH-like_sf"/>
</dbReference>